<dbReference type="InterPro" id="IPR017932">
    <property type="entry name" value="GATase_2_dom"/>
</dbReference>
<evidence type="ECO:0000256" key="7">
    <source>
        <dbReference type="ARBA" id="ARBA00022737"/>
    </source>
</evidence>
<dbReference type="EC" id="2.6.1.16" evidence="4"/>
<dbReference type="CDD" id="cd00714">
    <property type="entry name" value="GFAT"/>
    <property type="match status" value="1"/>
</dbReference>
<dbReference type="GO" id="GO:0006048">
    <property type="term" value="P:UDP-N-acetylglucosamine biosynthetic process"/>
    <property type="evidence" value="ECO:0007669"/>
    <property type="project" value="UniProtKB-UniPathway"/>
</dbReference>
<keyword evidence="5" id="KW-0032">Aminotransferase</keyword>
<dbReference type="InterPro" id="IPR001347">
    <property type="entry name" value="SIS_dom"/>
</dbReference>
<keyword evidence="8" id="KW-0315">Glutamine amidotransferase</keyword>
<dbReference type="SUPFAM" id="SSF56235">
    <property type="entry name" value="N-terminal nucleophile aminohydrolases (Ntn hydrolases)"/>
    <property type="match status" value="1"/>
</dbReference>
<dbReference type="STRING" id="1003232.J9D3U0"/>
<evidence type="ECO:0000256" key="10">
    <source>
        <dbReference type="ARBA" id="ARBA00033302"/>
    </source>
</evidence>
<dbReference type="InterPro" id="IPR035490">
    <property type="entry name" value="GlmS/FrlB_SIS"/>
</dbReference>
<feature type="domain" description="SIS" evidence="12">
    <location>
        <begin position="582"/>
        <end position="722"/>
    </location>
</feature>
<dbReference type="Gene3D" id="3.40.50.10490">
    <property type="entry name" value="Glucose-6-phosphate isomerase like protein, domain 1"/>
    <property type="match status" value="2"/>
</dbReference>
<dbReference type="UniPathway" id="UPA00113">
    <property type="reaction ID" value="UER00528"/>
</dbReference>
<dbReference type="Gene3D" id="3.60.20.10">
    <property type="entry name" value="Glutamine Phosphoribosylpyrophosphate, subunit 1, domain 1"/>
    <property type="match status" value="1"/>
</dbReference>
<dbReference type="PANTHER" id="PTHR10937">
    <property type="entry name" value="GLUCOSAMINE--FRUCTOSE-6-PHOSPHATE AMINOTRANSFERASE, ISOMERIZING"/>
    <property type="match status" value="1"/>
</dbReference>
<organism evidence="13 14">
    <name type="scientific">Edhazardia aedis (strain USNM 41457)</name>
    <name type="common">Microsporidian parasite</name>
    <dbReference type="NCBI Taxonomy" id="1003232"/>
    <lineage>
        <taxon>Eukaryota</taxon>
        <taxon>Fungi</taxon>
        <taxon>Fungi incertae sedis</taxon>
        <taxon>Microsporidia</taxon>
        <taxon>Edhazardia</taxon>
    </lineage>
</organism>
<dbReference type="PROSITE" id="PS51278">
    <property type="entry name" value="GATASE_TYPE_2"/>
    <property type="match status" value="1"/>
</dbReference>
<dbReference type="InterPro" id="IPR046348">
    <property type="entry name" value="SIS_dom_sf"/>
</dbReference>
<dbReference type="InterPro" id="IPR035466">
    <property type="entry name" value="GlmS/AgaS_SIS"/>
</dbReference>
<dbReference type="OrthoDB" id="15235at2759"/>
<name>J9D3U0_EDHAE</name>
<protein>
    <recommendedName>
        <fullName evidence="4">glutamine--fructose-6-phosphate transaminase (isomerizing)</fullName>
        <ecNumber evidence="4">2.6.1.16</ecNumber>
    </recommendedName>
    <alternativeName>
        <fullName evidence="10">D-fructose-6-phosphate amidotransferase</fullName>
    </alternativeName>
    <alternativeName>
        <fullName evidence="9">Hexosephosphate aminotransferase</fullName>
    </alternativeName>
</protein>
<dbReference type="FunFam" id="3.40.50.10490:FF:000001">
    <property type="entry name" value="Glutamine--fructose-6-phosphate aminotransferase [isomerizing]"/>
    <property type="match status" value="1"/>
</dbReference>
<evidence type="ECO:0000256" key="9">
    <source>
        <dbReference type="ARBA" id="ARBA00029805"/>
    </source>
</evidence>
<evidence type="ECO:0000256" key="2">
    <source>
        <dbReference type="ARBA" id="ARBA00003267"/>
    </source>
</evidence>
<comment type="pathway">
    <text evidence="3">Nucleotide-sugar biosynthesis; UDP-N-acetyl-alpha-D-glucosamine biosynthesis; alpha-D-glucosamine 6-phosphate from D-fructose 6-phosphate: step 1/1.</text>
</comment>
<dbReference type="GO" id="GO:0004360">
    <property type="term" value="F:glutamine-fructose-6-phosphate transaminase (isomerizing) activity"/>
    <property type="evidence" value="ECO:0007669"/>
    <property type="project" value="UniProtKB-EC"/>
</dbReference>
<evidence type="ECO:0000259" key="11">
    <source>
        <dbReference type="PROSITE" id="PS51278"/>
    </source>
</evidence>
<dbReference type="VEuPathDB" id="MicrosporidiaDB:EDEG_03363"/>
<dbReference type="Proteomes" id="UP000003163">
    <property type="component" value="Unassembled WGS sequence"/>
</dbReference>
<keyword evidence="7" id="KW-0677">Repeat</keyword>
<evidence type="ECO:0000256" key="5">
    <source>
        <dbReference type="ARBA" id="ARBA00022576"/>
    </source>
</evidence>
<dbReference type="GO" id="GO:0097367">
    <property type="term" value="F:carbohydrate derivative binding"/>
    <property type="evidence" value="ECO:0007669"/>
    <property type="project" value="InterPro"/>
</dbReference>
<dbReference type="InterPro" id="IPR029055">
    <property type="entry name" value="Ntn_hydrolases_N"/>
</dbReference>
<dbReference type="GO" id="GO:0006487">
    <property type="term" value="P:protein N-linked glycosylation"/>
    <property type="evidence" value="ECO:0007669"/>
    <property type="project" value="TreeGrafter"/>
</dbReference>
<dbReference type="CDD" id="cd05009">
    <property type="entry name" value="SIS_GlmS_GlmD_2"/>
    <property type="match status" value="1"/>
</dbReference>
<accession>J9D3U0</accession>
<comment type="caution">
    <text evidence="13">The sequence shown here is derived from an EMBL/GenBank/DDBJ whole genome shotgun (WGS) entry which is preliminary data.</text>
</comment>
<dbReference type="CDD" id="cd05008">
    <property type="entry name" value="SIS_GlmS_GlmD_1"/>
    <property type="match status" value="1"/>
</dbReference>
<evidence type="ECO:0000256" key="1">
    <source>
        <dbReference type="ARBA" id="ARBA00001031"/>
    </source>
</evidence>
<feature type="domain" description="Glutamine amidotransferase type-2" evidence="11">
    <location>
        <begin position="2"/>
        <end position="335"/>
    </location>
</feature>
<dbReference type="FunFam" id="3.40.50.10490:FF:000002">
    <property type="entry name" value="Glutamine--fructose-6-phosphate aminotransferase [isomerizing]"/>
    <property type="match status" value="1"/>
</dbReference>
<dbReference type="OMA" id="ASEYRYA"/>
<comment type="catalytic activity">
    <reaction evidence="1">
        <text>D-fructose 6-phosphate + L-glutamine = D-glucosamine 6-phosphate + L-glutamate</text>
        <dbReference type="Rhea" id="RHEA:13237"/>
        <dbReference type="ChEBI" id="CHEBI:29985"/>
        <dbReference type="ChEBI" id="CHEBI:58359"/>
        <dbReference type="ChEBI" id="CHEBI:58725"/>
        <dbReference type="ChEBI" id="CHEBI:61527"/>
        <dbReference type="EC" id="2.6.1.16"/>
    </reaction>
</comment>
<dbReference type="Pfam" id="PF13522">
    <property type="entry name" value="GATase_6"/>
    <property type="match status" value="1"/>
</dbReference>
<dbReference type="EMBL" id="AFBI03000084">
    <property type="protein sequence ID" value="EJW02209.1"/>
    <property type="molecule type" value="Genomic_DNA"/>
</dbReference>
<evidence type="ECO:0000313" key="14">
    <source>
        <dbReference type="Proteomes" id="UP000003163"/>
    </source>
</evidence>
<dbReference type="Pfam" id="PF01380">
    <property type="entry name" value="SIS"/>
    <property type="match status" value="2"/>
</dbReference>
<proteinExistence type="predicted"/>
<reference evidence="14" key="2">
    <citation type="submission" date="2015-07" db="EMBL/GenBank/DDBJ databases">
        <title>Contrasting host-pathogen interactions and genome evolution in two generalist and specialist microsporidian pathogens of mosquitoes.</title>
        <authorList>
            <consortium name="The Broad Institute Genomics Platform"/>
            <consortium name="The Broad Institute Genome Sequencing Center for Infectious Disease"/>
            <person name="Cuomo C.A."/>
            <person name="Sanscrainte N.D."/>
            <person name="Goldberg J.M."/>
            <person name="Heiman D."/>
            <person name="Young S."/>
            <person name="Zeng Q."/>
            <person name="Becnel J.J."/>
            <person name="Birren B.W."/>
        </authorList>
    </citation>
    <scope>NUCLEOTIDE SEQUENCE [LARGE SCALE GENOMIC DNA]</scope>
    <source>
        <strain evidence="14">USNM 41457</strain>
    </source>
</reference>
<feature type="domain" description="SIS" evidence="12">
    <location>
        <begin position="410"/>
        <end position="549"/>
    </location>
</feature>
<sequence length="732" mass="81655">MCGIFGYANYGIERSKEEISDVLVNGLRRLEYRGYDSAGICVCKDDNKRYTVFRAVGKVQNLHQFVKKQSEVAVEKTVKRHVGIAHTRWATHGRPCEENSHPVSSDAERQFVVVHNGIISNNKDLRKFLKTKGYKFETETDTECAVKLALYFYRKAQRKGERINFIQLVSRVVKNCTGAYAFIFVSSHFPGEFVAVRRSSPLLIGVKSVEKYDTKCLEVDYCTDSEDEANCLLKLDDKEASEDVMLSLEKNDSSSNLECTPVNLYSPTSPTGIVKDSEQRLIDLNASIKSSNTSEEAVSGQDCEFFIASDPAAIVEHTRKVIFMEDDDMIHGKDGFLKVHRPNPKDTDACQSDIRKVDVLKTEIAQIMKGNFNHFMLKEIYEQVESVINTMRGRVDFENHKVCVGGIQNYIEKIQNSRRLVFVACGTSYHSCIATRALFEEMLNLPISVELASDFVDRQAPISSEDCVFFISQSGETADSLIALRYCLSKGALCVGITNTVGSSISRETTCGVHINAGPEIGVASTKAYSSQFIALILIALQLSQEKDEHQKRVIEIINGLRNLSEQIKKTLELDDQIKHFAYSHLSKDASLLLIGRGYQHATCLEGALKIKEVAYIHSEGILTGELKHGPLALIDEKVNVILLIMNDKLISKTQNAVQQISARSGKPFIICTKDIESEFKDSPKLAIPKTVDCLQGLLAVVPLQILSYHLAVARGYDVDCPRNLAKSVTVE</sequence>
<evidence type="ECO:0000256" key="4">
    <source>
        <dbReference type="ARBA" id="ARBA00012916"/>
    </source>
</evidence>
<dbReference type="PROSITE" id="PS51464">
    <property type="entry name" value="SIS"/>
    <property type="match status" value="2"/>
</dbReference>
<evidence type="ECO:0000256" key="3">
    <source>
        <dbReference type="ARBA" id="ARBA00004775"/>
    </source>
</evidence>
<comment type="function">
    <text evidence="2">Involved in amino sugar synthesis (formation of chitin, supplies the amino sugars of asparagine-linked oligosaccharides of glycoproteins).</text>
</comment>
<evidence type="ECO:0000259" key="12">
    <source>
        <dbReference type="PROSITE" id="PS51464"/>
    </source>
</evidence>
<dbReference type="GO" id="GO:0006002">
    <property type="term" value="P:fructose 6-phosphate metabolic process"/>
    <property type="evidence" value="ECO:0007669"/>
    <property type="project" value="TreeGrafter"/>
</dbReference>
<evidence type="ECO:0000256" key="6">
    <source>
        <dbReference type="ARBA" id="ARBA00022679"/>
    </source>
</evidence>
<dbReference type="SUPFAM" id="SSF53697">
    <property type="entry name" value="SIS domain"/>
    <property type="match status" value="1"/>
</dbReference>
<dbReference type="PANTHER" id="PTHR10937:SF0">
    <property type="entry name" value="GLUTAMINE--FRUCTOSE-6-PHOSPHATE TRANSAMINASE (ISOMERIZING)"/>
    <property type="match status" value="1"/>
</dbReference>
<keyword evidence="6" id="KW-0808">Transferase</keyword>
<keyword evidence="14" id="KW-1185">Reference proteome</keyword>
<dbReference type="InParanoid" id="J9D3U0"/>
<evidence type="ECO:0000256" key="8">
    <source>
        <dbReference type="ARBA" id="ARBA00022962"/>
    </source>
</evidence>
<evidence type="ECO:0000313" key="13">
    <source>
        <dbReference type="EMBL" id="EJW02209.1"/>
    </source>
</evidence>
<dbReference type="FunCoup" id="J9D3U0">
    <property type="interactions" value="38"/>
</dbReference>
<dbReference type="InterPro" id="IPR047084">
    <property type="entry name" value="GFAT_N"/>
</dbReference>
<dbReference type="FunFam" id="3.60.20.10:FF:000052">
    <property type="entry name" value="Glutamine--fructose-6-phosphate aminotransferase [isomerizing] 2"/>
    <property type="match status" value="1"/>
</dbReference>
<reference evidence="13 14" key="1">
    <citation type="submission" date="2011-08" db="EMBL/GenBank/DDBJ databases">
        <authorList>
            <person name="Liu Z.J."/>
            <person name="Shi F.L."/>
            <person name="Lu J.Q."/>
            <person name="Li M."/>
            <person name="Wang Z.L."/>
        </authorList>
    </citation>
    <scope>NUCLEOTIDE SEQUENCE [LARGE SCALE GENOMIC DNA]</scope>
    <source>
        <strain evidence="13 14">USNM 41457</strain>
    </source>
</reference>
<dbReference type="HOGENOM" id="CLU_012520_5_2_1"/>
<gene>
    <name evidence="13" type="ORF">EDEG_03363</name>
</gene>
<dbReference type="NCBIfam" id="NF001484">
    <property type="entry name" value="PRK00331.1"/>
    <property type="match status" value="1"/>
</dbReference>
<dbReference type="AlphaFoldDB" id="J9D3U0"/>